<gene>
    <name evidence="1" type="ORF">SAMN05192549_102192</name>
</gene>
<accession>A0A1M7KPQ3</accession>
<dbReference type="STRING" id="551987.SAMN05192549_102192"/>
<dbReference type="RefSeq" id="WP_072781898.1">
    <property type="nucleotide sequence ID" value="NZ_FRCX01000002.1"/>
</dbReference>
<evidence type="ECO:0000313" key="2">
    <source>
        <dbReference type="Proteomes" id="UP000184339"/>
    </source>
</evidence>
<name>A0A1M7KPQ3_9BURK</name>
<evidence type="ECO:0000313" key="1">
    <source>
        <dbReference type="EMBL" id="SHM67297.1"/>
    </source>
</evidence>
<proteinExistence type="predicted"/>
<protein>
    <submittedName>
        <fullName evidence="1">Uncharacterized protein</fullName>
    </submittedName>
</protein>
<dbReference type="EMBL" id="FRCX01000002">
    <property type="protein sequence ID" value="SHM67297.1"/>
    <property type="molecule type" value="Genomic_DNA"/>
</dbReference>
<sequence>MHEPTEAAAVAAVLQQLWRWRLMQRHSLQVGGQVQARERRQRSAQVCSALQRYLYRFDSQR</sequence>
<dbReference type="AlphaFoldDB" id="A0A1M7KPQ3"/>
<dbReference type="Proteomes" id="UP000184339">
    <property type="component" value="Unassembled WGS sequence"/>
</dbReference>
<reference evidence="2" key="1">
    <citation type="submission" date="2016-11" db="EMBL/GenBank/DDBJ databases">
        <authorList>
            <person name="Varghese N."/>
            <person name="Submissions S."/>
        </authorList>
    </citation>
    <scope>NUCLEOTIDE SEQUENCE [LARGE SCALE GENOMIC DNA]</scope>
    <source>
        <strain evidence="2">Sac-22</strain>
    </source>
</reference>
<keyword evidence="2" id="KW-1185">Reference proteome</keyword>
<organism evidence="1 2">
    <name type="scientific">Duganella sacchari</name>
    <dbReference type="NCBI Taxonomy" id="551987"/>
    <lineage>
        <taxon>Bacteria</taxon>
        <taxon>Pseudomonadati</taxon>
        <taxon>Pseudomonadota</taxon>
        <taxon>Betaproteobacteria</taxon>
        <taxon>Burkholderiales</taxon>
        <taxon>Oxalobacteraceae</taxon>
        <taxon>Telluria group</taxon>
        <taxon>Duganella</taxon>
    </lineage>
</organism>